<dbReference type="EC" id="2.7.13.3" evidence="2"/>
<gene>
    <name evidence="9" type="ORF">DP923_02845</name>
</gene>
<dbReference type="InterPro" id="IPR001610">
    <property type="entry name" value="PAC"/>
</dbReference>
<evidence type="ECO:0000259" key="8">
    <source>
        <dbReference type="PROSITE" id="PS50113"/>
    </source>
</evidence>
<keyword evidence="4" id="KW-0808">Transferase</keyword>
<proteinExistence type="predicted"/>
<comment type="caution">
    <text evidence="9">The sequence shown here is derived from an EMBL/GenBank/DDBJ whole genome shotgun (WGS) entry which is preliminary data.</text>
</comment>
<dbReference type="SUPFAM" id="SSF47384">
    <property type="entry name" value="Homodimeric domain of signal transducing histidine kinase"/>
    <property type="match status" value="1"/>
</dbReference>
<dbReference type="GO" id="GO:0000155">
    <property type="term" value="F:phosphorelay sensor kinase activity"/>
    <property type="evidence" value="ECO:0007669"/>
    <property type="project" value="InterPro"/>
</dbReference>
<organism evidence="9 10">
    <name type="scientific">Pontibacter arcticus</name>
    <dbReference type="NCBI Taxonomy" id="2080288"/>
    <lineage>
        <taxon>Bacteria</taxon>
        <taxon>Pseudomonadati</taxon>
        <taxon>Bacteroidota</taxon>
        <taxon>Cytophagia</taxon>
        <taxon>Cytophagales</taxon>
        <taxon>Hymenobacteraceae</taxon>
        <taxon>Pontibacter</taxon>
    </lineage>
</organism>
<evidence type="ECO:0000259" key="6">
    <source>
        <dbReference type="PROSITE" id="PS50109"/>
    </source>
</evidence>
<dbReference type="FunFam" id="3.30.450.20:FF:000099">
    <property type="entry name" value="Sensory box sensor histidine kinase"/>
    <property type="match status" value="2"/>
</dbReference>
<dbReference type="RefSeq" id="WP_112304153.1">
    <property type="nucleotide sequence ID" value="NZ_QMDV01000001.1"/>
</dbReference>
<feature type="domain" description="PAS" evidence="7">
    <location>
        <begin position="278"/>
        <end position="350"/>
    </location>
</feature>
<sequence>MEHNIPLHIPAFELLFQALPSSYLILSPDLHILAANDSYLQAAGKTRDAILGRYIGDIFPENPQPGETASIKIMLDSVQHVLQHKTAHHIPSIRYNIPSPQSEKGDVESRYWAITNTPILAADGTVTFIIQEARNITEQVKSEQEFIVNHHNLELLSKASGGTVWEVDLKQNKLKWSESIRTAFGYEEAALSSDISFWVNYIYPPDLGFIKQYFSKTFKTRDRVFSIAFRFKKAAGNYTNVLSHGYVLYDKAGVPLRLIGSSLDTDTHQQQQQQLAISNQRFEYVAKTTSDVIWDMNLQDDTIWWNEGMETLYGYRKDEIIPDSSFWSSRVHPDDVDRVTQSLNNVIKSTHTAWQEEYRFRKADGTYLLVKDIGHILRDASGKPIRMVGALRDVTEKRRYQQEVQDNLNWTRDLLNSLPLLIWTATPEGNIDFYTNRSSEYTGANLHELKMKGWADFIHPDDKEESMTLWETSLKTGKAYTVENRFRSKYGEYRWFMVNSVPIHDEGGHIIKWVGSCIDIEPQKQAQLALEKSNRKFKMLAESIPHIIWSATPAGEIDYFNKRYYDYTKMTAEASLGSGWLLSLHPDDRARAIKAWKLSIATGQHFYIETRFQNINTGDYRWFLTRAVPIRDEAGTIVKWFGTTTDIEDHKKAEEELLEKNMELERVNKDLDSFVYAASHDLKAPIANMAGLFRELTRRTEFKDIATAKVVEMFNRSLEQIHSTIQDLSEVVRVQKSKDQPLELIDLARVTDDVMLSIQDMITKSRAVITTDFSEIPAIPFTKSGLTSILFNLISNAIKYKSPDRNPEINITTKVKGDYIELKIQDNGLGIDINKHQNKLFQMFKRFHNHVPGSGLGLYIVNRLLTNQDGYITIESTLNKGTAFYLYFKQLR</sequence>
<dbReference type="SUPFAM" id="SSF55785">
    <property type="entry name" value="PYP-like sensor domain (PAS domain)"/>
    <property type="match status" value="5"/>
</dbReference>
<dbReference type="Pfam" id="PF08447">
    <property type="entry name" value="PAS_3"/>
    <property type="match status" value="4"/>
</dbReference>
<dbReference type="SMART" id="SM00086">
    <property type="entry name" value="PAC"/>
    <property type="match status" value="4"/>
</dbReference>
<dbReference type="OrthoDB" id="9766459at2"/>
<dbReference type="PROSITE" id="PS50109">
    <property type="entry name" value="HIS_KIN"/>
    <property type="match status" value="1"/>
</dbReference>
<keyword evidence="10" id="KW-1185">Reference proteome</keyword>
<dbReference type="Pfam" id="PF02518">
    <property type="entry name" value="HATPase_c"/>
    <property type="match status" value="1"/>
</dbReference>
<dbReference type="InterPro" id="IPR003594">
    <property type="entry name" value="HATPase_dom"/>
</dbReference>
<dbReference type="SMART" id="SM00388">
    <property type="entry name" value="HisKA"/>
    <property type="match status" value="1"/>
</dbReference>
<dbReference type="Gene3D" id="3.30.565.10">
    <property type="entry name" value="Histidine kinase-like ATPase, C-terminal domain"/>
    <property type="match status" value="1"/>
</dbReference>
<evidence type="ECO:0000256" key="1">
    <source>
        <dbReference type="ARBA" id="ARBA00000085"/>
    </source>
</evidence>
<evidence type="ECO:0000256" key="4">
    <source>
        <dbReference type="ARBA" id="ARBA00022679"/>
    </source>
</evidence>
<feature type="domain" description="PAC" evidence="8">
    <location>
        <begin position="606"/>
        <end position="659"/>
    </location>
</feature>
<feature type="domain" description="PAS" evidence="7">
    <location>
        <begin position="533"/>
        <end position="603"/>
    </location>
</feature>
<dbReference type="SMART" id="SM00091">
    <property type="entry name" value="PAS"/>
    <property type="match status" value="5"/>
</dbReference>
<dbReference type="Gene3D" id="1.10.287.130">
    <property type="match status" value="1"/>
</dbReference>
<dbReference type="InterPro" id="IPR000700">
    <property type="entry name" value="PAS-assoc_C"/>
</dbReference>
<dbReference type="InterPro" id="IPR004358">
    <property type="entry name" value="Sig_transdc_His_kin-like_C"/>
</dbReference>
<dbReference type="InterPro" id="IPR013655">
    <property type="entry name" value="PAS_fold_3"/>
</dbReference>
<dbReference type="Gene3D" id="3.30.450.20">
    <property type="entry name" value="PAS domain"/>
    <property type="match status" value="5"/>
</dbReference>
<dbReference type="InterPro" id="IPR035965">
    <property type="entry name" value="PAS-like_dom_sf"/>
</dbReference>
<dbReference type="InterPro" id="IPR005467">
    <property type="entry name" value="His_kinase_dom"/>
</dbReference>
<keyword evidence="3" id="KW-0597">Phosphoprotein</keyword>
<keyword evidence="5" id="KW-0418">Kinase</keyword>
<dbReference type="EMBL" id="QMDV01000001">
    <property type="protein sequence ID" value="RAU84013.1"/>
    <property type="molecule type" value="Genomic_DNA"/>
</dbReference>
<feature type="domain" description="PAS" evidence="7">
    <location>
        <begin position="407"/>
        <end position="477"/>
    </location>
</feature>
<dbReference type="NCBIfam" id="TIGR00229">
    <property type="entry name" value="sensory_box"/>
    <property type="match status" value="4"/>
</dbReference>
<accession>A0A364RIB4</accession>
<comment type="catalytic activity">
    <reaction evidence="1">
        <text>ATP + protein L-histidine = ADP + protein N-phospho-L-histidine.</text>
        <dbReference type="EC" id="2.7.13.3"/>
    </reaction>
</comment>
<feature type="domain" description="Histidine kinase" evidence="6">
    <location>
        <begin position="677"/>
        <end position="892"/>
    </location>
</feature>
<dbReference type="SUPFAM" id="SSF55874">
    <property type="entry name" value="ATPase domain of HSP90 chaperone/DNA topoisomerase II/histidine kinase"/>
    <property type="match status" value="1"/>
</dbReference>
<evidence type="ECO:0000313" key="9">
    <source>
        <dbReference type="EMBL" id="RAU84013.1"/>
    </source>
</evidence>
<dbReference type="InterPro" id="IPR000014">
    <property type="entry name" value="PAS"/>
</dbReference>
<dbReference type="InterPro" id="IPR003661">
    <property type="entry name" value="HisK_dim/P_dom"/>
</dbReference>
<evidence type="ECO:0000313" key="10">
    <source>
        <dbReference type="Proteomes" id="UP000251692"/>
    </source>
</evidence>
<dbReference type="CDD" id="cd00082">
    <property type="entry name" value="HisKA"/>
    <property type="match status" value="1"/>
</dbReference>
<evidence type="ECO:0000259" key="7">
    <source>
        <dbReference type="PROSITE" id="PS50112"/>
    </source>
</evidence>
<protein>
    <recommendedName>
        <fullName evidence="2">histidine kinase</fullName>
        <ecNumber evidence="2">2.7.13.3</ecNumber>
    </recommendedName>
</protein>
<dbReference type="Pfam" id="PF08448">
    <property type="entry name" value="PAS_4"/>
    <property type="match status" value="1"/>
</dbReference>
<dbReference type="PANTHER" id="PTHR43304:SF1">
    <property type="entry name" value="PAC DOMAIN-CONTAINING PROTEIN"/>
    <property type="match status" value="1"/>
</dbReference>
<dbReference type="AlphaFoldDB" id="A0A364RIB4"/>
<feature type="domain" description="PAC" evidence="8">
    <location>
        <begin position="480"/>
        <end position="532"/>
    </location>
</feature>
<feature type="domain" description="PAC" evidence="8">
    <location>
        <begin position="354"/>
        <end position="406"/>
    </location>
</feature>
<reference evidence="9 10" key="2">
    <citation type="submission" date="2018-07" db="EMBL/GenBank/DDBJ databases">
        <title>Pontibacter sp. 2b14 genomic sequence and assembly.</title>
        <authorList>
            <person name="Du Z.-J."/>
        </authorList>
    </citation>
    <scope>NUCLEOTIDE SEQUENCE [LARGE SCALE GENOMIC DNA]</scope>
    <source>
        <strain evidence="9 10">2b14</strain>
    </source>
</reference>
<dbReference type="InterPro" id="IPR052162">
    <property type="entry name" value="Sensor_kinase/Photoreceptor"/>
</dbReference>
<dbReference type="SMART" id="SM00387">
    <property type="entry name" value="HATPase_c"/>
    <property type="match status" value="1"/>
</dbReference>
<evidence type="ECO:0000256" key="5">
    <source>
        <dbReference type="ARBA" id="ARBA00022777"/>
    </source>
</evidence>
<dbReference type="PANTHER" id="PTHR43304">
    <property type="entry name" value="PHYTOCHROME-LIKE PROTEIN CPH1"/>
    <property type="match status" value="1"/>
</dbReference>
<evidence type="ECO:0000256" key="2">
    <source>
        <dbReference type="ARBA" id="ARBA00012438"/>
    </source>
</evidence>
<dbReference type="InterPro" id="IPR013656">
    <property type="entry name" value="PAS_4"/>
</dbReference>
<dbReference type="PROSITE" id="PS50112">
    <property type="entry name" value="PAS"/>
    <property type="match status" value="3"/>
</dbReference>
<evidence type="ECO:0000256" key="3">
    <source>
        <dbReference type="ARBA" id="ARBA00022553"/>
    </source>
</evidence>
<name>A0A364RIB4_9BACT</name>
<dbReference type="Proteomes" id="UP000251692">
    <property type="component" value="Unassembled WGS sequence"/>
</dbReference>
<dbReference type="InterPro" id="IPR036097">
    <property type="entry name" value="HisK_dim/P_sf"/>
</dbReference>
<dbReference type="PRINTS" id="PR00344">
    <property type="entry name" value="BCTRLSENSOR"/>
</dbReference>
<reference evidence="9 10" key="1">
    <citation type="submission" date="2018-06" db="EMBL/GenBank/DDBJ databases">
        <authorList>
            <person name="Liu Z.-W."/>
        </authorList>
    </citation>
    <scope>NUCLEOTIDE SEQUENCE [LARGE SCALE GENOMIC DNA]</scope>
    <source>
        <strain evidence="9 10">2b14</strain>
    </source>
</reference>
<dbReference type="InterPro" id="IPR036890">
    <property type="entry name" value="HATPase_C_sf"/>
</dbReference>
<dbReference type="CDD" id="cd00130">
    <property type="entry name" value="PAS"/>
    <property type="match status" value="4"/>
</dbReference>
<dbReference type="CDD" id="cd00075">
    <property type="entry name" value="HATPase"/>
    <property type="match status" value="1"/>
</dbReference>
<dbReference type="PROSITE" id="PS50113">
    <property type="entry name" value="PAC"/>
    <property type="match status" value="3"/>
</dbReference>